<sequence>MWHLNEALRPQSVVKLRATLYVFLDAGSNAPIQHLAPYQTRKRFKINFVNKVFSLRASIDPNYNHFWTSCRHLNQRGHHNEKKEMKSKLETV</sequence>
<dbReference type="EMBL" id="CVRI01000013">
    <property type="protein sequence ID" value="CRK89545.1"/>
    <property type="molecule type" value="Genomic_DNA"/>
</dbReference>
<evidence type="ECO:0000313" key="2">
    <source>
        <dbReference type="Proteomes" id="UP000183832"/>
    </source>
</evidence>
<organism evidence="1 2">
    <name type="scientific">Clunio marinus</name>
    <dbReference type="NCBI Taxonomy" id="568069"/>
    <lineage>
        <taxon>Eukaryota</taxon>
        <taxon>Metazoa</taxon>
        <taxon>Ecdysozoa</taxon>
        <taxon>Arthropoda</taxon>
        <taxon>Hexapoda</taxon>
        <taxon>Insecta</taxon>
        <taxon>Pterygota</taxon>
        <taxon>Neoptera</taxon>
        <taxon>Endopterygota</taxon>
        <taxon>Diptera</taxon>
        <taxon>Nematocera</taxon>
        <taxon>Chironomoidea</taxon>
        <taxon>Chironomidae</taxon>
        <taxon>Clunio</taxon>
    </lineage>
</organism>
<protein>
    <submittedName>
        <fullName evidence="1">CLUMA_CG003310, isoform A</fullName>
    </submittedName>
</protein>
<gene>
    <name evidence="1" type="ORF">CLUMA_CG003310</name>
</gene>
<proteinExistence type="predicted"/>
<evidence type="ECO:0000313" key="1">
    <source>
        <dbReference type="EMBL" id="CRK89545.1"/>
    </source>
</evidence>
<dbReference type="AlphaFoldDB" id="A0A1J1HTP2"/>
<accession>A0A1J1HTP2</accession>
<reference evidence="1 2" key="1">
    <citation type="submission" date="2015-04" db="EMBL/GenBank/DDBJ databases">
        <authorList>
            <person name="Syromyatnikov M.Y."/>
            <person name="Popov V.N."/>
        </authorList>
    </citation>
    <scope>NUCLEOTIDE SEQUENCE [LARGE SCALE GENOMIC DNA]</scope>
</reference>
<dbReference type="Proteomes" id="UP000183832">
    <property type="component" value="Unassembled WGS sequence"/>
</dbReference>
<keyword evidence="2" id="KW-1185">Reference proteome</keyword>
<name>A0A1J1HTP2_9DIPT</name>